<organism evidence="2 3">
    <name type="scientific">Caenorhabditis auriculariae</name>
    <dbReference type="NCBI Taxonomy" id="2777116"/>
    <lineage>
        <taxon>Eukaryota</taxon>
        <taxon>Metazoa</taxon>
        <taxon>Ecdysozoa</taxon>
        <taxon>Nematoda</taxon>
        <taxon>Chromadorea</taxon>
        <taxon>Rhabditida</taxon>
        <taxon>Rhabditina</taxon>
        <taxon>Rhabditomorpha</taxon>
        <taxon>Rhabditoidea</taxon>
        <taxon>Rhabditidae</taxon>
        <taxon>Peloderinae</taxon>
        <taxon>Caenorhabditis</taxon>
    </lineage>
</organism>
<reference evidence="2" key="1">
    <citation type="submission" date="2020-10" db="EMBL/GenBank/DDBJ databases">
        <authorList>
            <person name="Kikuchi T."/>
        </authorList>
    </citation>
    <scope>NUCLEOTIDE SEQUENCE</scope>
    <source>
        <strain evidence="2">NKZ352</strain>
    </source>
</reference>
<proteinExistence type="predicted"/>
<evidence type="ECO:0000313" key="3">
    <source>
        <dbReference type="Proteomes" id="UP000835052"/>
    </source>
</evidence>
<dbReference type="OrthoDB" id="5827018at2759"/>
<evidence type="ECO:0000313" key="2">
    <source>
        <dbReference type="EMBL" id="CAD6198255.1"/>
    </source>
</evidence>
<feature type="region of interest" description="Disordered" evidence="1">
    <location>
        <begin position="1"/>
        <end position="97"/>
    </location>
</feature>
<evidence type="ECO:0000256" key="1">
    <source>
        <dbReference type="SAM" id="MobiDB-lite"/>
    </source>
</evidence>
<name>A0A8S1HTM6_9PELO</name>
<feature type="region of interest" description="Disordered" evidence="1">
    <location>
        <begin position="218"/>
        <end position="250"/>
    </location>
</feature>
<keyword evidence="3" id="KW-1185">Reference proteome</keyword>
<feature type="compositionally biased region" description="Polar residues" evidence="1">
    <location>
        <begin position="240"/>
        <end position="250"/>
    </location>
</feature>
<comment type="caution">
    <text evidence="2">The sequence shown here is derived from an EMBL/GenBank/DDBJ whole genome shotgun (WGS) entry which is preliminary data.</text>
</comment>
<sequence length="329" mass="35844">MDSDGHAGKSRSVRPVGRSVGRFKLPSPRPIFYRSESEMSPGAARTLRDRSPRLSVEMGRSRDSGSPSSPNAFHRVSFSNACPPTLASRRSGMSDGHMQRTYHEAMRQRRTSLPANSFSVKQPVSASSVSEARGLIADMLVNRDLPSNVATCLRAVASLLDQKPLPMHGLNDFGLPCVVEDPYSGEQLVVSGKSARGPWSMPSIPRSSSDHVGATAIAAQLPPSQPRTPGSRGSRDMSHRGSSARTSTSSMREMHLVGQCANCSLDFRCTCCYRCSHLSLVYLPLGDWMFRKLLDLYKGNVEFSVSAPSFVNLEASHAHILVRALSHFI</sequence>
<accession>A0A8S1HTM6</accession>
<dbReference type="EMBL" id="CAJGYM010000120">
    <property type="protein sequence ID" value="CAD6198255.1"/>
    <property type="molecule type" value="Genomic_DNA"/>
</dbReference>
<feature type="compositionally biased region" description="Low complexity" evidence="1">
    <location>
        <begin position="13"/>
        <end position="22"/>
    </location>
</feature>
<gene>
    <name evidence="2" type="ORF">CAUJ_LOCUS14161</name>
</gene>
<dbReference type="Proteomes" id="UP000835052">
    <property type="component" value="Unassembled WGS sequence"/>
</dbReference>
<protein>
    <submittedName>
        <fullName evidence="2">Uncharacterized protein</fullName>
    </submittedName>
</protein>
<dbReference type="AlphaFoldDB" id="A0A8S1HTM6"/>